<evidence type="ECO:0000313" key="2">
    <source>
        <dbReference type="Proteomes" id="UP000093104"/>
    </source>
</evidence>
<dbReference type="EMBL" id="LGSI01000068">
    <property type="protein sequence ID" value="OCR22522.1"/>
    <property type="molecule type" value="Genomic_DNA"/>
</dbReference>
<dbReference type="Proteomes" id="UP000093104">
    <property type="component" value="Unassembled WGS sequence"/>
</dbReference>
<dbReference type="OrthoDB" id="7359089at2"/>
<dbReference type="PATRIC" id="fig|317.243.peg.484"/>
<evidence type="ECO:0000313" key="1">
    <source>
        <dbReference type="EMBL" id="OCR22522.1"/>
    </source>
</evidence>
<dbReference type="SUPFAM" id="SSF48452">
    <property type="entry name" value="TPR-like"/>
    <property type="match status" value="1"/>
</dbReference>
<protein>
    <recommendedName>
        <fullName evidence="3">Tetratricopeptide repeat protein</fullName>
    </recommendedName>
</protein>
<accession>A0A1C7YXR8</accession>
<dbReference type="RefSeq" id="WP_065835934.1">
    <property type="nucleotide sequence ID" value="NZ_LGSI01000068.1"/>
</dbReference>
<gene>
    <name evidence="1" type="ORF">AFK24_25895</name>
</gene>
<dbReference type="AlphaFoldDB" id="A0A1C7YXR8"/>
<comment type="caution">
    <text evidence="1">The sequence shown here is derived from an EMBL/GenBank/DDBJ whole genome shotgun (WGS) entry which is preliminary data.</text>
</comment>
<dbReference type="Gene3D" id="1.25.40.10">
    <property type="entry name" value="Tetratricopeptide repeat domain"/>
    <property type="match status" value="1"/>
</dbReference>
<proteinExistence type="predicted"/>
<sequence length="166" mass="18792">MADVSLLSSRLAYFSSKTPQGLRYLLDHALCAQSPQVVETSLLEARRRWPSEPDAHIGLYKFYFVASRYVEAEAAVWAALRIAATNAGFSRNYRRLGPDSADWSRRDGAERLYLFSLKAMGVIRLRRAKVADARRVLEKLLELDPFDEIGGAAFLRIAQSFDEDTF</sequence>
<dbReference type="InterPro" id="IPR011990">
    <property type="entry name" value="TPR-like_helical_dom_sf"/>
</dbReference>
<evidence type="ECO:0008006" key="3">
    <source>
        <dbReference type="Google" id="ProtNLM"/>
    </source>
</evidence>
<reference evidence="1 2" key="1">
    <citation type="submission" date="2015-07" db="EMBL/GenBank/DDBJ databases">
        <title>Draft genome sequence of a diazotrophic, plant growth-promoting rhizobacterium of the Pseudomonas syringae complex.</title>
        <authorList>
            <person name="Patten C.L."/>
            <person name="Jeong H."/>
        </authorList>
    </citation>
    <scope>NUCLEOTIDE SEQUENCE [LARGE SCALE GENOMIC DNA]</scope>
    <source>
        <strain evidence="1 2">GR12-2</strain>
    </source>
</reference>
<name>A0A1C7YXR8_PSESX</name>
<organism evidence="1 2">
    <name type="scientific">Pseudomonas syringae</name>
    <dbReference type="NCBI Taxonomy" id="317"/>
    <lineage>
        <taxon>Bacteria</taxon>
        <taxon>Pseudomonadati</taxon>
        <taxon>Pseudomonadota</taxon>
        <taxon>Gammaproteobacteria</taxon>
        <taxon>Pseudomonadales</taxon>
        <taxon>Pseudomonadaceae</taxon>
        <taxon>Pseudomonas</taxon>
    </lineage>
</organism>